<evidence type="ECO:0000313" key="1">
    <source>
        <dbReference type="EMBL" id="MBO0343581.1"/>
    </source>
</evidence>
<evidence type="ECO:0008006" key="3">
    <source>
        <dbReference type="Google" id="ProtNLM"/>
    </source>
</evidence>
<reference evidence="1 2" key="1">
    <citation type="submission" date="2021-03" db="EMBL/GenBank/DDBJ databases">
        <title>Muricauda lutimaris sp. nov. and Muricauda ruestringensis sp. nov, two marine members of the Flavobacteriaceae isolated from deep sea sediments of Western Pacific.</title>
        <authorList>
            <person name="Zhao S."/>
            <person name="Liu R."/>
        </authorList>
    </citation>
    <scope>NUCLEOTIDE SEQUENCE [LARGE SCALE GENOMIC DNA]</scope>
    <source>
        <strain evidence="1 2">BC31-3-A3</strain>
    </source>
</reference>
<proteinExistence type="predicted"/>
<name>A0ABS3FKA9_9FLAO</name>
<dbReference type="EMBL" id="JAFLNM010000006">
    <property type="protein sequence ID" value="MBO0343581.1"/>
    <property type="molecule type" value="Genomic_DNA"/>
</dbReference>
<dbReference type="RefSeq" id="WP_207030535.1">
    <property type="nucleotide sequence ID" value="NZ_JAFLNM010000006.1"/>
</dbReference>
<comment type="caution">
    <text evidence="1">The sequence shown here is derived from an EMBL/GenBank/DDBJ whole genome shotgun (WGS) entry which is preliminary data.</text>
</comment>
<accession>A0ABS3FKA9</accession>
<protein>
    <recommendedName>
        <fullName evidence="3">SIR2-like domain-containing protein</fullName>
    </recommendedName>
</protein>
<gene>
    <name evidence="1" type="ORF">J0654_18155</name>
</gene>
<evidence type="ECO:0000313" key="2">
    <source>
        <dbReference type="Proteomes" id="UP000664807"/>
    </source>
</evidence>
<organism evidence="1 2">
    <name type="scientific">Flagellimonas profundi</name>
    <dbReference type="NCBI Taxonomy" id="2915620"/>
    <lineage>
        <taxon>Bacteria</taxon>
        <taxon>Pseudomonadati</taxon>
        <taxon>Bacteroidota</taxon>
        <taxon>Flavobacteriia</taxon>
        <taxon>Flavobacteriales</taxon>
        <taxon>Flavobacteriaceae</taxon>
        <taxon>Flagellimonas</taxon>
    </lineage>
</organism>
<sequence>MKNITYLFGAGASKGALPIVNEITDRIGNLIVRLTQFPRTHLMGILNEETINGEKHDLSVSLDKIIEDLEWLKRESDNHASIDTYAKKLLINKEYKSLHKLKVALSLFFTIEQVINKPDDRYDFFYAALYDESYHYNFPSHIKILSWNYDNQFEISFSNFKNEAKDLSSIRRGLNMTTKFERVRDIKNWQIIQINGYTSFSELSRIDMSTYGEIIGQEFETPLLRQIIINYIKASNQKQYVSNLSFAWESFDADSKFDIVENAKISTVNTEVLVVIGYSFPFFNRKIDREIIGNMKNLKKVYFQAPERFSKDNKERFEAIRTDIPKENLIEINNLNQFHIPNEL</sequence>
<dbReference type="Proteomes" id="UP000664807">
    <property type="component" value="Unassembled WGS sequence"/>
</dbReference>
<keyword evidence="2" id="KW-1185">Reference proteome</keyword>